<evidence type="ECO:0000256" key="2">
    <source>
        <dbReference type="ARBA" id="ARBA00006214"/>
    </source>
</evidence>
<reference evidence="12" key="1">
    <citation type="submission" date="2021-02" db="EMBL/GenBank/DDBJ databases">
        <title>Natronoglycomyces albus gen. nov., sp. nov, a haloalkaliphilic actinobacterium from a soda solonchak soil.</title>
        <authorList>
            <person name="Sorokin D.Y."/>
            <person name="Khijniak T.V."/>
            <person name="Zakharycheva A.P."/>
            <person name="Boueva O.V."/>
            <person name="Ariskina E.V."/>
            <person name="Hahnke R.L."/>
            <person name="Bunk B."/>
            <person name="Sproer C."/>
            <person name="Schumann P."/>
            <person name="Evtushenko L.I."/>
            <person name="Kublanov I.V."/>
        </authorList>
    </citation>
    <scope>NUCLEOTIDE SEQUENCE</scope>
    <source>
        <strain evidence="12">DSM 106290</strain>
    </source>
</reference>
<dbReference type="GO" id="GO:0048038">
    <property type="term" value="F:quinone binding"/>
    <property type="evidence" value="ECO:0007669"/>
    <property type="project" value="UniProtKB-KW"/>
</dbReference>
<feature type="transmembrane region" description="Helical" evidence="10">
    <location>
        <begin position="21"/>
        <end position="43"/>
    </location>
</feature>
<feature type="transmembrane region" description="Helical" evidence="10">
    <location>
        <begin position="109"/>
        <end position="130"/>
    </location>
</feature>
<proteinExistence type="inferred from homology"/>
<evidence type="ECO:0000256" key="4">
    <source>
        <dbReference type="ARBA" id="ARBA00022719"/>
    </source>
</evidence>
<evidence type="ECO:0000256" key="9">
    <source>
        <dbReference type="ARBA" id="ARBA00023284"/>
    </source>
</evidence>
<keyword evidence="8" id="KW-1015">Disulfide bond</keyword>
<evidence type="ECO:0000313" key="12">
    <source>
        <dbReference type="EMBL" id="QSB04586.1"/>
    </source>
</evidence>
<keyword evidence="9" id="KW-0676">Redox-active center</keyword>
<comment type="similarity">
    <text evidence="2">Belongs to the VKOR family.</text>
</comment>
<dbReference type="KEGG" id="nav:JQS30_12500"/>
<dbReference type="CDD" id="cd12922">
    <property type="entry name" value="VKOR_5"/>
    <property type="match status" value="1"/>
</dbReference>
<dbReference type="GO" id="GO:0016491">
    <property type="term" value="F:oxidoreductase activity"/>
    <property type="evidence" value="ECO:0007669"/>
    <property type="project" value="UniProtKB-KW"/>
</dbReference>
<feature type="transmembrane region" description="Helical" evidence="10">
    <location>
        <begin position="84"/>
        <end position="102"/>
    </location>
</feature>
<keyword evidence="6" id="KW-0560">Oxidoreductase</keyword>
<protein>
    <submittedName>
        <fullName evidence="12">Vitamin K epoxide reductase family protein</fullName>
    </submittedName>
</protein>
<evidence type="ECO:0000256" key="6">
    <source>
        <dbReference type="ARBA" id="ARBA00023002"/>
    </source>
</evidence>
<accession>A0A895XPX0</accession>
<evidence type="ECO:0000256" key="3">
    <source>
        <dbReference type="ARBA" id="ARBA00022692"/>
    </source>
</evidence>
<evidence type="ECO:0000256" key="1">
    <source>
        <dbReference type="ARBA" id="ARBA00004141"/>
    </source>
</evidence>
<feature type="transmembrane region" description="Helical" evidence="10">
    <location>
        <begin position="183"/>
        <end position="207"/>
    </location>
</feature>
<keyword evidence="4" id="KW-0874">Quinone</keyword>
<keyword evidence="5 10" id="KW-1133">Transmembrane helix</keyword>
<dbReference type="InterPro" id="IPR012932">
    <property type="entry name" value="VKOR"/>
</dbReference>
<evidence type="ECO:0000256" key="7">
    <source>
        <dbReference type="ARBA" id="ARBA00023136"/>
    </source>
</evidence>
<evidence type="ECO:0000256" key="5">
    <source>
        <dbReference type="ARBA" id="ARBA00022989"/>
    </source>
</evidence>
<name>A0A895XPX0_9ACTN</name>
<keyword evidence="7 10" id="KW-0472">Membrane</keyword>
<keyword evidence="3 10" id="KW-0812">Transmembrane</keyword>
<comment type="subcellular location">
    <subcellularLocation>
        <location evidence="1">Membrane</location>
        <topology evidence="1">Multi-pass membrane protein</topology>
    </subcellularLocation>
</comment>
<dbReference type="Gene3D" id="1.20.1440.130">
    <property type="entry name" value="VKOR domain"/>
    <property type="match status" value="1"/>
</dbReference>
<evidence type="ECO:0000256" key="10">
    <source>
        <dbReference type="SAM" id="Phobius"/>
    </source>
</evidence>
<gene>
    <name evidence="12" type="ORF">JQS30_12500</name>
</gene>
<dbReference type="SMART" id="SM00756">
    <property type="entry name" value="VKc"/>
    <property type="match status" value="1"/>
</dbReference>
<keyword evidence="13" id="KW-1185">Reference proteome</keyword>
<evidence type="ECO:0000256" key="8">
    <source>
        <dbReference type="ARBA" id="ARBA00023157"/>
    </source>
</evidence>
<evidence type="ECO:0000313" key="13">
    <source>
        <dbReference type="Proteomes" id="UP000662939"/>
    </source>
</evidence>
<dbReference type="GO" id="GO:0016020">
    <property type="term" value="C:membrane"/>
    <property type="evidence" value="ECO:0007669"/>
    <property type="project" value="UniProtKB-SubCell"/>
</dbReference>
<feature type="domain" description="Vitamin K epoxide reductase" evidence="11">
    <location>
        <begin position="20"/>
        <end position="161"/>
    </location>
</feature>
<dbReference type="InterPro" id="IPR038354">
    <property type="entry name" value="VKOR_sf"/>
</dbReference>
<feature type="transmembrane region" description="Helical" evidence="10">
    <location>
        <begin position="136"/>
        <end position="162"/>
    </location>
</feature>
<dbReference type="Pfam" id="PF07884">
    <property type="entry name" value="VKOR"/>
    <property type="match status" value="1"/>
</dbReference>
<dbReference type="RefSeq" id="WP_213170584.1">
    <property type="nucleotide sequence ID" value="NZ_CP070496.1"/>
</dbReference>
<dbReference type="EMBL" id="CP070496">
    <property type="protein sequence ID" value="QSB04586.1"/>
    <property type="molecule type" value="Genomic_DNA"/>
</dbReference>
<evidence type="ECO:0000259" key="11">
    <source>
        <dbReference type="SMART" id="SM00756"/>
    </source>
</evidence>
<dbReference type="AlphaFoldDB" id="A0A895XPX0"/>
<sequence>MTTSNADRSVSSFPDPLRARWVTGLVLALGGVVGLAGSFGLTYERFEMLMNPEHVLGCDINPLLSCGSVMETNQAMLFGFPNPLVGLMTFPVVVVFGVALLAGARFPLWMWRGLWVGALGGIVFIHWLIYQSVFNIGVLCPYCMVVWTAMLPTFWFLTVFNLKNNVFPVSRGWRGPVDDLLRFHWLGLVLWVGLIVGLIGIEFWFYWSTLF</sequence>
<dbReference type="InterPro" id="IPR041714">
    <property type="entry name" value="VKOR_Actinobacteria"/>
</dbReference>
<dbReference type="Proteomes" id="UP000662939">
    <property type="component" value="Chromosome"/>
</dbReference>
<organism evidence="12 13">
    <name type="scientific">Natronoglycomyces albus</name>
    <dbReference type="NCBI Taxonomy" id="2811108"/>
    <lineage>
        <taxon>Bacteria</taxon>
        <taxon>Bacillati</taxon>
        <taxon>Actinomycetota</taxon>
        <taxon>Actinomycetes</taxon>
        <taxon>Glycomycetales</taxon>
        <taxon>Glycomycetaceae</taxon>
        <taxon>Natronoglycomyces</taxon>
    </lineage>
</organism>